<reference evidence="1 2" key="1">
    <citation type="submission" date="2019-07" db="EMBL/GenBank/DDBJ databases">
        <title>Tomitella cavernea sp. nov., an actinomycete isolated from soil.</title>
        <authorList>
            <person name="Cheng J."/>
        </authorList>
    </citation>
    <scope>NUCLEOTIDE SEQUENCE [LARGE SCALE GENOMIC DNA]</scope>
    <source>
        <strain evidence="1 2">HY188</strain>
    </source>
</reference>
<dbReference type="OrthoDB" id="3187690at2"/>
<dbReference type="Gene3D" id="1.10.132.100">
    <property type="match status" value="1"/>
</dbReference>
<dbReference type="CDD" id="cd09729">
    <property type="entry name" value="Cse1_I-E"/>
    <property type="match status" value="1"/>
</dbReference>
<dbReference type="Pfam" id="PF09481">
    <property type="entry name" value="CRISPR_Cse1"/>
    <property type="match status" value="1"/>
</dbReference>
<organism evidence="1 2">
    <name type="scientific">Tomitella fengzijianii</name>
    <dbReference type="NCBI Taxonomy" id="2597660"/>
    <lineage>
        <taxon>Bacteria</taxon>
        <taxon>Bacillati</taxon>
        <taxon>Actinomycetota</taxon>
        <taxon>Actinomycetes</taxon>
        <taxon>Mycobacteriales</taxon>
        <taxon>Tomitella</taxon>
    </lineage>
</organism>
<proteinExistence type="predicted"/>
<dbReference type="InterPro" id="IPR013381">
    <property type="entry name" value="CRISPR-assoc_prot_Cse1"/>
</dbReference>
<name>A0A516X689_9ACTN</name>
<dbReference type="NCBIfam" id="TIGR02547">
    <property type="entry name" value="casA_cse1"/>
    <property type="match status" value="1"/>
</dbReference>
<dbReference type="EMBL" id="CP041765">
    <property type="protein sequence ID" value="QDQ98565.1"/>
    <property type="molecule type" value="Genomic_DNA"/>
</dbReference>
<dbReference type="AlphaFoldDB" id="A0A516X689"/>
<dbReference type="KEGG" id="toy:FO059_16100"/>
<dbReference type="Proteomes" id="UP000317344">
    <property type="component" value="Chromosome"/>
</dbReference>
<evidence type="ECO:0000313" key="2">
    <source>
        <dbReference type="Proteomes" id="UP000317344"/>
    </source>
</evidence>
<evidence type="ECO:0000313" key="1">
    <source>
        <dbReference type="EMBL" id="QDQ98565.1"/>
    </source>
</evidence>
<protein>
    <submittedName>
        <fullName evidence="1">Type I-E CRISPR-associated protein Cse1/CasA</fullName>
    </submittedName>
</protein>
<reference evidence="1 2" key="2">
    <citation type="submission" date="2019-07" db="EMBL/GenBank/DDBJ databases">
        <authorList>
            <person name="Huang Y."/>
        </authorList>
    </citation>
    <scope>NUCLEOTIDE SEQUENCE [LARGE SCALE GENOMIC DNA]</scope>
    <source>
        <strain evidence="1 2">HY188</strain>
    </source>
</reference>
<accession>A0A516X689</accession>
<sequence>MTFNLIDEPWIVVRRIGGEADTVSLRTLFAEAPRIRRLAGELPTQDFAVLRIALAVLYRAVAYEIDSAPTTVAEELWEAPGLPLDQVDAYLDQWHDRFELFDDHAPFMQVADLASPSGAQGDVRLLLPDAPRGEPLFTMRSAVDSLTFAEAARWLAHCQAYDFSGIKTGAVGDPRVKGGKGYPMGIGWAGWLGGVVVEGDSLHHTLLLNLVLEDELRDDDLPVWEHKPLTAAPRPPHAIRPRGPAGLFTWPQRRIRLFRTDDAVDAVLVCNGDPVPYTSQIRNEPMTAWRYSEPQSKKFKSTVYMPRAHDPERSFWRGLATILSGGERSGRENKTHVAASVPPTVVTWAGDLVAAGILPREMLIRACAVGIEYGAQSSSYGNLIADDLVFHPVIAQPGDVPQKLAVLQAVEHADRAVSALASLGGDIAIASGGERGPAAQRARASGYHALDSAFREWVSTVRPDSDVAALDRQWSDRCGALIRAESDVIIAAAGPAAWIGREHDGKPLTVGHADARFRRTLASILPFTPTEERPA</sequence>
<dbReference type="RefSeq" id="WP_143909970.1">
    <property type="nucleotide sequence ID" value="NZ_CP041765.1"/>
</dbReference>
<keyword evidence="2" id="KW-1185">Reference proteome</keyword>
<gene>
    <name evidence="1" type="primary">casA</name>
    <name evidence="1" type="ORF">FO059_16100</name>
</gene>